<evidence type="ECO:0000313" key="2">
    <source>
        <dbReference type="Proteomes" id="UP000182360"/>
    </source>
</evidence>
<sequence>MISAHGSKSILLLCLMGLMTITFVICGMTAEKRAKIKFYEKKYSKTLSYIQEKNQKELSIIAGY</sequence>
<evidence type="ECO:0000313" key="1">
    <source>
        <dbReference type="EMBL" id="SEQ29738.1"/>
    </source>
</evidence>
<keyword evidence="2" id="KW-1185">Reference proteome</keyword>
<protein>
    <submittedName>
        <fullName evidence="1">Uncharacterized protein</fullName>
    </submittedName>
</protein>
<dbReference type="RefSeq" id="WP_074642571.1">
    <property type="nucleotide sequence ID" value="NZ_FOFU01000003.1"/>
</dbReference>
<dbReference type="Proteomes" id="UP000182360">
    <property type="component" value="Unassembled WGS sequence"/>
</dbReference>
<proteinExistence type="predicted"/>
<accession>A0A1H9EXN0</accession>
<dbReference type="EMBL" id="FOFU01000003">
    <property type="protein sequence ID" value="SEQ29738.1"/>
    <property type="molecule type" value="Genomic_DNA"/>
</dbReference>
<organism evidence="1 2">
    <name type="scientific">Treponema bryantii</name>
    <dbReference type="NCBI Taxonomy" id="163"/>
    <lineage>
        <taxon>Bacteria</taxon>
        <taxon>Pseudomonadati</taxon>
        <taxon>Spirochaetota</taxon>
        <taxon>Spirochaetia</taxon>
        <taxon>Spirochaetales</taxon>
        <taxon>Treponemataceae</taxon>
        <taxon>Treponema</taxon>
    </lineage>
</organism>
<dbReference type="AlphaFoldDB" id="A0A1H9EXN0"/>
<dbReference type="OrthoDB" id="9966920at2"/>
<name>A0A1H9EXN0_9SPIR</name>
<gene>
    <name evidence="1" type="ORF">SAMN04487977_103297</name>
</gene>
<reference evidence="1 2" key="1">
    <citation type="submission" date="2016-10" db="EMBL/GenBank/DDBJ databases">
        <authorList>
            <person name="de Groot N.N."/>
        </authorList>
    </citation>
    <scope>NUCLEOTIDE SEQUENCE [LARGE SCALE GENOMIC DNA]</scope>
    <source>
        <strain evidence="1 2">B25</strain>
    </source>
</reference>